<comment type="caution">
    <text evidence="2">The sequence shown here is derived from an EMBL/GenBank/DDBJ whole genome shotgun (WGS) entry which is preliminary data.</text>
</comment>
<evidence type="ECO:0000313" key="2">
    <source>
        <dbReference type="EMBL" id="KAL0567242.1"/>
    </source>
</evidence>
<feature type="compositionally biased region" description="Polar residues" evidence="1">
    <location>
        <begin position="29"/>
        <end position="38"/>
    </location>
</feature>
<proteinExistence type="predicted"/>
<feature type="compositionally biased region" description="Polar residues" evidence="1">
    <location>
        <begin position="110"/>
        <end position="119"/>
    </location>
</feature>
<dbReference type="EMBL" id="JBAHYK010001639">
    <property type="protein sequence ID" value="KAL0567242.1"/>
    <property type="molecule type" value="Genomic_DNA"/>
</dbReference>
<evidence type="ECO:0000313" key="3">
    <source>
        <dbReference type="Proteomes" id="UP001465976"/>
    </source>
</evidence>
<accession>A0ABR3EWR4</accession>
<name>A0ABR3EWR4_9AGAR</name>
<reference evidence="2 3" key="1">
    <citation type="submission" date="2024-02" db="EMBL/GenBank/DDBJ databases">
        <title>A draft genome for the cacao thread blight pathogen Marasmius crinis-equi.</title>
        <authorList>
            <person name="Cohen S.P."/>
            <person name="Baruah I.K."/>
            <person name="Amoako-Attah I."/>
            <person name="Bukari Y."/>
            <person name="Meinhardt L.W."/>
            <person name="Bailey B.A."/>
        </authorList>
    </citation>
    <scope>NUCLEOTIDE SEQUENCE [LARGE SCALE GENOMIC DNA]</scope>
    <source>
        <strain evidence="2 3">GH-76</strain>
    </source>
</reference>
<feature type="region of interest" description="Disordered" evidence="1">
    <location>
        <begin position="422"/>
        <end position="446"/>
    </location>
</feature>
<protein>
    <submittedName>
        <fullName evidence="2">Uncharacterized protein</fullName>
    </submittedName>
</protein>
<keyword evidence="3" id="KW-1185">Reference proteome</keyword>
<feature type="compositionally biased region" description="Pro residues" evidence="1">
    <location>
        <begin position="17"/>
        <end position="28"/>
    </location>
</feature>
<feature type="region of interest" description="Disordered" evidence="1">
    <location>
        <begin position="1"/>
        <end position="130"/>
    </location>
</feature>
<gene>
    <name evidence="2" type="ORF">V5O48_014757</name>
</gene>
<sequence>MAQPFGFSPNMHSSSPMHPPAFPIPQSTPLPSIGSLVSLNAVGQLPGGAQSGPATNADSQQRKECVLQMGGGSNNDNEDFMAPNASYDGTGWHEDESNGSMGQDDERPDASSTKSSLPQDPTRPPRQDLAGKDALIAIAIAELARESGLAEWQHNRLTKLAMTPSKLGEDIPFSVTLMFVMSTASYFECFNRSVRDDNELAGYRAVLKEMKVVLDKTFEFDKNQKADIRALLRYRIWDPYRRDHREGLVDSVVNHILKNAGTLNYSHIVDIPHRVTLLKSTVQEQAKTVRNGLRAEIRDSCDAENLIDVETFVSRTEGKYMYPGTTSYKSEAVRLKIMMMRRFVVDNPYTVWANEEADSTRAKKGKCFWSLFDDDLADKTAKMGTNVWADTWIGFRKDLVEYDRAKFPGRLTAAIAVTKKRKRVGQTNAGGAPEPDVPGQPSTSASPEINVQQIAQAGNVVNAPGRAAFLGTVLSSFN</sequence>
<dbReference type="Proteomes" id="UP001465976">
    <property type="component" value="Unassembled WGS sequence"/>
</dbReference>
<evidence type="ECO:0000256" key="1">
    <source>
        <dbReference type="SAM" id="MobiDB-lite"/>
    </source>
</evidence>
<organism evidence="2 3">
    <name type="scientific">Marasmius crinis-equi</name>
    <dbReference type="NCBI Taxonomy" id="585013"/>
    <lineage>
        <taxon>Eukaryota</taxon>
        <taxon>Fungi</taxon>
        <taxon>Dikarya</taxon>
        <taxon>Basidiomycota</taxon>
        <taxon>Agaricomycotina</taxon>
        <taxon>Agaricomycetes</taxon>
        <taxon>Agaricomycetidae</taxon>
        <taxon>Agaricales</taxon>
        <taxon>Marasmiineae</taxon>
        <taxon>Marasmiaceae</taxon>
        <taxon>Marasmius</taxon>
    </lineage>
</organism>